<sequence length="110" mass="13349">MELEKWKKEIEYDLNKLNNEIDKLEKSYEDLKLKKQIVTEACDEYLFETPEEKGYIFTLKADLHDQIVKKEKLLFESKTNPNRLQLELLLKKIERYISIEEEEKNLILKN</sequence>
<keyword evidence="3" id="KW-1185">Reference proteome</keyword>
<evidence type="ECO:0000256" key="1">
    <source>
        <dbReference type="SAM" id="Coils"/>
    </source>
</evidence>
<dbReference type="STRING" id="472963.BKP45_06755"/>
<dbReference type="Proteomes" id="UP000180057">
    <property type="component" value="Unassembled WGS sequence"/>
</dbReference>
<dbReference type="RefSeq" id="WP_071388888.1">
    <property type="nucleotide sequence ID" value="NZ_MLQS01000001.1"/>
</dbReference>
<comment type="caution">
    <text evidence="2">The sequence shown here is derived from an EMBL/GenBank/DDBJ whole genome shotgun (WGS) entry which is preliminary data.</text>
</comment>
<gene>
    <name evidence="2" type="ORF">BKP45_06755</name>
</gene>
<evidence type="ECO:0000313" key="2">
    <source>
        <dbReference type="EMBL" id="OIJ22333.1"/>
    </source>
</evidence>
<reference evidence="2 3" key="1">
    <citation type="submission" date="2016-10" db="EMBL/GenBank/DDBJ databases">
        <title>Draft genome sequences of four alkaliphilic bacteria belonging to the Anaerobacillus genus.</title>
        <authorList>
            <person name="Bassil N.M."/>
            <person name="Lloyd J.R."/>
        </authorList>
    </citation>
    <scope>NUCLEOTIDE SEQUENCE [LARGE SCALE GENOMIC DNA]</scope>
    <source>
        <strain evidence="2 3">DSM 22531</strain>
    </source>
</reference>
<evidence type="ECO:0000313" key="3">
    <source>
        <dbReference type="Proteomes" id="UP000180057"/>
    </source>
</evidence>
<protein>
    <submittedName>
        <fullName evidence="2">Uncharacterized protein</fullName>
    </submittedName>
</protein>
<accession>A0A1S2MD11</accession>
<name>A0A1S2MD11_9BACI</name>
<proteinExistence type="predicted"/>
<dbReference type="AlphaFoldDB" id="A0A1S2MD11"/>
<feature type="coiled-coil region" evidence="1">
    <location>
        <begin position="7"/>
        <end position="41"/>
    </location>
</feature>
<keyword evidence="1" id="KW-0175">Coiled coil</keyword>
<dbReference type="OrthoDB" id="10002394at2"/>
<dbReference type="EMBL" id="MLQS01000001">
    <property type="protein sequence ID" value="OIJ22333.1"/>
    <property type="molecule type" value="Genomic_DNA"/>
</dbReference>
<organism evidence="2 3">
    <name type="scientific">Anaerobacillus alkalidiazotrophicus</name>
    <dbReference type="NCBI Taxonomy" id="472963"/>
    <lineage>
        <taxon>Bacteria</taxon>
        <taxon>Bacillati</taxon>
        <taxon>Bacillota</taxon>
        <taxon>Bacilli</taxon>
        <taxon>Bacillales</taxon>
        <taxon>Bacillaceae</taxon>
        <taxon>Anaerobacillus</taxon>
    </lineage>
</organism>